<dbReference type="OrthoDB" id="6647425at2"/>
<dbReference type="InterPro" id="IPR026034">
    <property type="entry name" value="MreD_proteobac"/>
</dbReference>
<comment type="subcellular location">
    <subcellularLocation>
        <location evidence="8">Cell inner membrane</location>
    </subcellularLocation>
    <subcellularLocation>
        <location evidence="1">Cell membrane</location>
        <topology evidence="1">Multi-pass membrane protein</topology>
    </subcellularLocation>
</comment>
<dbReference type="PIRSF" id="PIRSF018472">
    <property type="entry name" value="MreD_proteobac"/>
    <property type="match status" value="1"/>
</dbReference>
<feature type="transmembrane region" description="Helical" evidence="9">
    <location>
        <begin position="134"/>
        <end position="152"/>
    </location>
</feature>
<feature type="transmembrane region" description="Helical" evidence="9">
    <location>
        <begin position="74"/>
        <end position="94"/>
    </location>
</feature>
<name>A0A2P5SVR9_9GAMM</name>
<keyword evidence="4 9" id="KW-0812">Transmembrane</keyword>
<keyword evidence="5 8" id="KW-0133">Cell shape</keyword>
<dbReference type="AlphaFoldDB" id="A0A2P5SVR9"/>
<evidence type="ECO:0000256" key="4">
    <source>
        <dbReference type="ARBA" id="ARBA00022692"/>
    </source>
</evidence>
<comment type="function">
    <text evidence="8">Involved in formation of the rod shape of the cell. May also contribute to regulation of formation of penicillin-binding proteins.</text>
</comment>
<dbReference type="GO" id="GO:0008360">
    <property type="term" value="P:regulation of cell shape"/>
    <property type="evidence" value="ECO:0007669"/>
    <property type="project" value="UniProtKB-UniRule"/>
</dbReference>
<evidence type="ECO:0000256" key="2">
    <source>
        <dbReference type="ARBA" id="ARBA00007776"/>
    </source>
</evidence>
<dbReference type="Proteomes" id="UP000296144">
    <property type="component" value="Unassembled WGS sequence"/>
</dbReference>
<evidence type="ECO:0000313" key="10">
    <source>
        <dbReference type="EMBL" id="PPI86435.1"/>
    </source>
</evidence>
<sequence length="158" mass="18714">MNKYYFQSKKLIFQSFILVLLLQIMPWPQIIYILHPSWFLLFLIYWVLALPYFINVTSGFLLGILTDVTSGSKLGVSALVFSITSYLIADKFQFIRNLKLWKQIFCVMLISMSINVAIFIVEYLTIRASFRYEIFLNSIINGLVWPLFFLLLEKFYYN</sequence>
<evidence type="ECO:0000256" key="9">
    <source>
        <dbReference type="SAM" id="Phobius"/>
    </source>
</evidence>
<dbReference type="GO" id="GO:0005886">
    <property type="term" value="C:plasma membrane"/>
    <property type="evidence" value="ECO:0007669"/>
    <property type="project" value="UniProtKB-SubCell"/>
</dbReference>
<keyword evidence="8" id="KW-0997">Cell inner membrane</keyword>
<feature type="transmembrane region" description="Helical" evidence="9">
    <location>
        <begin position="38"/>
        <end position="62"/>
    </location>
</feature>
<protein>
    <recommendedName>
        <fullName evidence="8">Rod shape-determining protein MreD</fullName>
    </recommendedName>
</protein>
<comment type="similarity">
    <text evidence="2 8">Belongs to the MreD family.</text>
</comment>
<dbReference type="NCBIfam" id="TIGR03426">
    <property type="entry name" value="shape_MreD"/>
    <property type="match status" value="1"/>
</dbReference>
<keyword evidence="6 9" id="KW-1133">Transmembrane helix</keyword>
<dbReference type="PANTHER" id="PTHR37484:SF1">
    <property type="entry name" value="ROD SHAPE-DETERMINING PROTEIN MRED"/>
    <property type="match status" value="1"/>
</dbReference>
<keyword evidence="11" id="KW-1185">Reference proteome</keyword>
<dbReference type="InterPro" id="IPR007227">
    <property type="entry name" value="Cell_shape_determining_MreD"/>
</dbReference>
<feature type="transmembrane region" description="Helical" evidence="9">
    <location>
        <begin position="100"/>
        <end position="122"/>
    </location>
</feature>
<feature type="transmembrane region" description="Helical" evidence="9">
    <location>
        <begin position="12"/>
        <end position="32"/>
    </location>
</feature>
<comment type="caution">
    <text evidence="10">The sequence shown here is derived from an EMBL/GenBank/DDBJ whole genome shotgun (WGS) entry which is preliminary data.</text>
</comment>
<evidence type="ECO:0000256" key="3">
    <source>
        <dbReference type="ARBA" id="ARBA00022475"/>
    </source>
</evidence>
<accession>A0A2P5SVR9</accession>
<evidence type="ECO:0000256" key="8">
    <source>
        <dbReference type="PIRNR" id="PIRNR018472"/>
    </source>
</evidence>
<reference evidence="10 11" key="1">
    <citation type="journal article" date="2018" name="Genome Biol. Evol.">
        <title>Cladogenesis and Genomic Streamlining in Extracellular Endosymbionts of Tropical Stink Bugs.</title>
        <authorList>
            <person name="Otero-Bravo A."/>
            <person name="Goffredi S."/>
            <person name="Sabree Z.L."/>
        </authorList>
    </citation>
    <scope>NUCLEOTIDE SEQUENCE [LARGE SCALE GENOMIC DNA]</scope>
    <source>
        <strain evidence="10 11">SoEL</strain>
    </source>
</reference>
<dbReference type="PANTHER" id="PTHR37484">
    <property type="entry name" value="ROD SHAPE-DETERMINING PROTEIN MRED"/>
    <property type="match status" value="1"/>
</dbReference>
<proteinExistence type="inferred from homology"/>
<evidence type="ECO:0000256" key="7">
    <source>
        <dbReference type="ARBA" id="ARBA00023136"/>
    </source>
</evidence>
<dbReference type="EMBL" id="PDKU01000003">
    <property type="protein sequence ID" value="PPI86435.1"/>
    <property type="molecule type" value="Genomic_DNA"/>
</dbReference>
<evidence type="ECO:0000256" key="5">
    <source>
        <dbReference type="ARBA" id="ARBA00022960"/>
    </source>
</evidence>
<keyword evidence="3 8" id="KW-1003">Cell membrane</keyword>
<evidence type="ECO:0000256" key="1">
    <source>
        <dbReference type="ARBA" id="ARBA00004651"/>
    </source>
</evidence>
<organism evidence="10 11">
    <name type="scientific">Candidatus Pantoea edessiphila</name>
    <dbReference type="NCBI Taxonomy" id="2044610"/>
    <lineage>
        <taxon>Bacteria</taxon>
        <taxon>Pseudomonadati</taxon>
        <taxon>Pseudomonadota</taxon>
        <taxon>Gammaproteobacteria</taxon>
        <taxon>Enterobacterales</taxon>
        <taxon>Erwiniaceae</taxon>
        <taxon>Pantoea</taxon>
    </lineage>
</organism>
<dbReference type="Pfam" id="PF04093">
    <property type="entry name" value="MreD"/>
    <property type="match status" value="1"/>
</dbReference>
<gene>
    <name evidence="10" type="primary">mreD</name>
    <name evidence="10" type="ORF">CRV10_02250</name>
</gene>
<evidence type="ECO:0000313" key="11">
    <source>
        <dbReference type="Proteomes" id="UP000296144"/>
    </source>
</evidence>
<evidence type="ECO:0000256" key="6">
    <source>
        <dbReference type="ARBA" id="ARBA00022989"/>
    </source>
</evidence>
<keyword evidence="7 8" id="KW-0472">Membrane</keyword>
<dbReference type="RefSeq" id="WP_136130223.1">
    <property type="nucleotide sequence ID" value="NZ_PDKU01000003.1"/>
</dbReference>